<dbReference type="Pfam" id="PF24587">
    <property type="entry name" value="DUF7612"/>
    <property type="match status" value="1"/>
</dbReference>
<gene>
    <name evidence="6" type="ORF">BDV36DRAFT_279474</name>
</gene>
<dbReference type="InterPro" id="IPR056031">
    <property type="entry name" value="DUF7612"/>
</dbReference>
<feature type="compositionally biased region" description="Polar residues" evidence="1">
    <location>
        <begin position="13"/>
        <end position="22"/>
    </location>
</feature>
<evidence type="ECO:0000259" key="2">
    <source>
        <dbReference type="Pfam" id="PF24586"/>
    </source>
</evidence>
<keyword evidence="7" id="KW-1185">Reference proteome</keyword>
<evidence type="ECO:0000313" key="6">
    <source>
        <dbReference type="EMBL" id="KAE8422948.1"/>
    </source>
</evidence>
<evidence type="ECO:0000259" key="3">
    <source>
        <dbReference type="Pfam" id="PF24587"/>
    </source>
</evidence>
<dbReference type="EMBL" id="ML735691">
    <property type="protein sequence ID" value="KAE8422948.1"/>
    <property type="molecule type" value="Genomic_DNA"/>
</dbReference>
<feature type="domain" description="DUF7611" evidence="2">
    <location>
        <begin position="185"/>
        <end position="266"/>
    </location>
</feature>
<evidence type="ECO:0000259" key="4">
    <source>
        <dbReference type="Pfam" id="PF24588"/>
    </source>
</evidence>
<feature type="domain" description="DUF7612" evidence="3">
    <location>
        <begin position="295"/>
        <end position="387"/>
    </location>
</feature>
<dbReference type="InterPro" id="IPR056032">
    <property type="entry name" value="DUF7613"/>
</dbReference>
<reference evidence="6 7" key="1">
    <citation type="submission" date="2019-04" db="EMBL/GenBank/DDBJ databases">
        <authorList>
            <consortium name="DOE Joint Genome Institute"/>
            <person name="Mondo S."/>
            <person name="Kjaerbolling I."/>
            <person name="Vesth T."/>
            <person name="Frisvad J.C."/>
            <person name="Nybo J.L."/>
            <person name="Theobald S."/>
            <person name="Kildgaard S."/>
            <person name="Isbrandt T."/>
            <person name="Kuo A."/>
            <person name="Sato A."/>
            <person name="Lyhne E.K."/>
            <person name="Kogle M.E."/>
            <person name="Wiebenga A."/>
            <person name="Kun R.S."/>
            <person name="Lubbers R.J."/>
            <person name="Makela M.R."/>
            <person name="Barry K."/>
            <person name="Chovatia M."/>
            <person name="Clum A."/>
            <person name="Daum C."/>
            <person name="Haridas S."/>
            <person name="He G."/>
            <person name="LaButti K."/>
            <person name="Lipzen A."/>
            <person name="Riley R."/>
            <person name="Salamov A."/>
            <person name="Simmons B.A."/>
            <person name="Magnuson J.K."/>
            <person name="Henrissat B."/>
            <person name="Mortensen U.H."/>
            <person name="Larsen T.O."/>
            <person name="Devries R.P."/>
            <person name="Grigoriev I.V."/>
            <person name="Machida M."/>
            <person name="Baker S.E."/>
            <person name="Andersen M.R."/>
            <person name="Cantor M.N."/>
            <person name="Hua S.X."/>
        </authorList>
    </citation>
    <scope>NUCLEOTIDE SEQUENCE [LARGE SCALE GENOMIC DNA]</scope>
    <source>
        <strain evidence="6 7">CBS 117616</strain>
    </source>
</reference>
<feature type="domain" description="DUF7614" evidence="5">
    <location>
        <begin position="552"/>
        <end position="678"/>
    </location>
</feature>
<dbReference type="InterPro" id="IPR056030">
    <property type="entry name" value="DUF7611"/>
</dbReference>
<organism evidence="6 7">
    <name type="scientific">Aspergillus pseudocaelatus</name>
    <dbReference type="NCBI Taxonomy" id="1825620"/>
    <lineage>
        <taxon>Eukaryota</taxon>
        <taxon>Fungi</taxon>
        <taxon>Dikarya</taxon>
        <taxon>Ascomycota</taxon>
        <taxon>Pezizomycotina</taxon>
        <taxon>Eurotiomycetes</taxon>
        <taxon>Eurotiomycetidae</taxon>
        <taxon>Eurotiales</taxon>
        <taxon>Aspergillaceae</taxon>
        <taxon>Aspergillus</taxon>
        <taxon>Aspergillus subgen. Circumdati</taxon>
    </lineage>
</organism>
<sequence length="684" mass="78313">MIQRLTDHFPPSSDLQGSDAGDTSTLKKHLDDIFGPFVNTLKPFEDIPAEDWVRAAIWWAFKGKEQLETVNFHKGSVPVANRDAVASPKPIQAAVNFAKAWWICQSIIPRLGRGEFLDDKDYNIAILEQYRCIQQYLQGLGQTISFLLETKRDQITGIDVDRSLWIMYPSCSSEEREILCPDRWPQSADNTPPLAFGDTETLFSYGSEFVSLTLVNEGDDIPSHSFDWEVVAAVASQTEAVYIEVHSSRKRGVSWHDVYWDAARSVQLTEQGFKIAWEIAQEIMHTETLLDTVGFCHYIMEQCKVRLFEKFEMVKEGKIERRVHSKMISKASHYFLNSTPLLYGIYEDDNGFPGLLLQVREGSHRLSISLTFHDHHARGLLHALLLGAIPRDHETMSEKFAIRSFALSEPPDRDSDMQNIRHLEVGESMACVIEEKDGAGRSPYGNTVWSETLRVIMETTWGSITDRINLPPSHLRIGLCVLDDKVLNILRPPQSDLTVCVRQDTNSDKLRDELTKVINAMQTKFTLRRIEFNSIEDLHSFQQAITGYKVRFDRVAKRFIINRPRKLFSIRNRWEANFTRVQLVQQKGKFQLIAFFYQSPHGNCMNFEVRCTDAFQPIDKSDLWGIVIKDAKFALPEIKPHLPGFVCLDELDYPLEHDDISIMFNDKAERDELLACLPGYGGQS</sequence>
<evidence type="ECO:0008006" key="8">
    <source>
        <dbReference type="Google" id="ProtNLM"/>
    </source>
</evidence>
<protein>
    <recommendedName>
        <fullName evidence="8">Heterokaryon incompatibility domain-containing protein</fullName>
    </recommendedName>
</protein>
<evidence type="ECO:0000313" key="7">
    <source>
        <dbReference type="Proteomes" id="UP000325395"/>
    </source>
</evidence>
<proteinExistence type="predicted"/>
<dbReference type="Proteomes" id="UP000325395">
    <property type="component" value="Unassembled WGS sequence"/>
</dbReference>
<feature type="region of interest" description="Disordered" evidence="1">
    <location>
        <begin position="1"/>
        <end position="22"/>
    </location>
</feature>
<dbReference type="Pfam" id="PF24586">
    <property type="entry name" value="DUF7611"/>
    <property type="match status" value="1"/>
</dbReference>
<name>A0ABQ6X0Y3_9EURO</name>
<evidence type="ECO:0000259" key="5">
    <source>
        <dbReference type="Pfam" id="PF24589"/>
    </source>
</evidence>
<dbReference type="InterPro" id="IPR056033">
    <property type="entry name" value="DUF7614"/>
</dbReference>
<feature type="domain" description="DUF7613" evidence="4">
    <location>
        <begin position="392"/>
        <end position="546"/>
    </location>
</feature>
<accession>A0ABQ6X0Y3</accession>
<dbReference type="Pfam" id="PF24589">
    <property type="entry name" value="DUF7614"/>
    <property type="match status" value="1"/>
</dbReference>
<evidence type="ECO:0000256" key="1">
    <source>
        <dbReference type="SAM" id="MobiDB-lite"/>
    </source>
</evidence>
<dbReference type="Pfam" id="PF24588">
    <property type="entry name" value="DUF7613"/>
    <property type="match status" value="1"/>
</dbReference>